<keyword evidence="3" id="KW-1185">Reference proteome</keyword>
<sequence length="480" mass="54149">MRVYFRFLLFCMLALLGLTLPFSCQKSTTLSSLSSIAPANFHPLPARRLSTVTLPITVPTSVLEQQLNAQISGVLYQDDDMEADDLAVKVTKAGPLRLRAEHSKLYVEVPLRVWAKGRWQWNACEWCKKLQKTEETEFDMVVRTESRLQVMPDYTLKSYTNGDFAWGDRKPTLSLGPLRINLAPFIEPRLRGQLSPLLLQMDRELERRVNLKAYVQEAWQQLQQPLELSKDYGAWLAIDPQAIRITPLELQNNQLRLQIGIDAFLGVTSGQKPKTLVKPQLPNFSPARTLPQEASIEVATDVPYQQLTLLLRKEIQHKTFHFEEGKHQLTVHDLAVAGSGSQLRLELEVSGVAKSGFITKKFQGKVHLAGTPYFDAPTQSLKVRGLDFEVQTQDQLVNTADWLLHNKFRNQLEAQFTVPVKEQLASLRKSLSNGLTENRLHENVILRGSLLSFEPDTILVTPAGIRALFLASGRLAVAVQ</sequence>
<comment type="caution">
    <text evidence="2">The sequence shown here is derived from an EMBL/GenBank/DDBJ whole genome shotgun (WGS) entry which is preliminary data.</text>
</comment>
<dbReference type="RefSeq" id="WP_082883108.1">
    <property type="nucleotide sequence ID" value="NZ_JBHSYQ010000003.1"/>
</dbReference>
<protein>
    <submittedName>
        <fullName evidence="2">DUF4403 family protein</fullName>
    </submittedName>
</protein>
<evidence type="ECO:0000256" key="1">
    <source>
        <dbReference type="SAM" id="SignalP"/>
    </source>
</evidence>
<evidence type="ECO:0000313" key="3">
    <source>
        <dbReference type="Proteomes" id="UP001596405"/>
    </source>
</evidence>
<evidence type="ECO:0000313" key="2">
    <source>
        <dbReference type="EMBL" id="MFC6996996.1"/>
    </source>
</evidence>
<gene>
    <name evidence="2" type="ORF">ACFQHR_05130</name>
</gene>
<accession>A0ABW2DGS6</accession>
<keyword evidence="1" id="KW-0732">Signal</keyword>
<name>A0ABW2DGS6_9BACT</name>
<organism evidence="2 3">
    <name type="scientific">Rufibacter roseus</name>
    <dbReference type="NCBI Taxonomy" id="1567108"/>
    <lineage>
        <taxon>Bacteria</taxon>
        <taxon>Pseudomonadati</taxon>
        <taxon>Bacteroidota</taxon>
        <taxon>Cytophagia</taxon>
        <taxon>Cytophagales</taxon>
        <taxon>Hymenobacteraceae</taxon>
        <taxon>Rufibacter</taxon>
    </lineage>
</organism>
<reference evidence="3" key="1">
    <citation type="journal article" date="2019" name="Int. J. Syst. Evol. Microbiol.">
        <title>The Global Catalogue of Microorganisms (GCM) 10K type strain sequencing project: providing services to taxonomists for standard genome sequencing and annotation.</title>
        <authorList>
            <consortium name="The Broad Institute Genomics Platform"/>
            <consortium name="The Broad Institute Genome Sequencing Center for Infectious Disease"/>
            <person name="Wu L."/>
            <person name="Ma J."/>
        </authorList>
    </citation>
    <scope>NUCLEOTIDE SEQUENCE [LARGE SCALE GENOMIC DNA]</scope>
    <source>
        <strain evidence="3">CGMCC 4.7393</strain>
    </source>
</reference>
<dbReference type="InterPro" id="IPR025515">
    <property type="entry name" value="DUF4403"/>
</dbReference>
<feature type="chain" id="PRO_5047147274" evidence="1">
    <location>
        <begin position="27"/>
        <end position="480"/>
    </location>
</feature>
<proteinExistence type="predicted"/>
<dbReference type="Proteomes" id="UP001596405">
    <property type="component" value="Unassembled WGS sequence"/>
</dbReference>
<feature type="signal peptide" evidence="1">
    <location>
        <begin position="1"/>
        <end position="26"/>
    </location>
</feature>
<dbReference type="EMBL" id="JBHSYQ010000003">
    <property type="protein sequence ID" value="MFC6996996.1"/>
    <property type="molecule type" value="Genomic_DNA"/>
</dbReference>
<dbReference type="Pfam" id="PF14356">
    <property type="entry name" value="DUF4403"/>
    <property type="match status" value="1"/>
</dbReference>